<evidence type="ECO:0000313" key="2">
    <source>
        <dbReference type="EMBL" id="MBB4676860.1"/>
    </source>
</evidence>
<dbReference type="AlphaFoldDB" id="A0A7W7C9A0"/>
<evidence type="ECO:0000259" key="1">
    <source>
        <dbReference type="Pfam" id="PF03551"/>
    </source>
</evidence>
<name>A0A7W7C9A0_9PSEU</name>
<dbReference type="Gene3D" id="1.10.10.10">
    <property type="entry name" value="Winged helix-like DNA-binding domain superfamily/Winged helix DNA-binding domain"/>
    <property type="match status" value="1"/>
</dbReference>
<dbReference type="EMBL" id="JACHMH010000001">
    <property type="protein sequence ID" value="MBB4676860.1"/>
    <property type="molecule type" value="Genomic_DNA"/>
</dbReference>
<dbReference type="Proteomes" id="UP000533598">
    <property type="component" value="Unassembled WGS sequence"/>
</dbReference>
<comment type="caution">
    <text evidence="2">The sequence shown here is derived from an EMBL/GenBank/DDBJ whole genome shotgun (WGS) entry which is preliminary data.</text>
</comment>
<dbReference type="RefSeq" id="WP_221489902.1">
    <property type="nucleotide sequence ID" value="NZ_BAAAUI010000012.1"/>
</dbReference>
<dbReference type="SUPFAM" id="SSF46785">
    <property type="entry name" value="Winged helix' DNA-binding domain"/>
    <property type="match status" value="1"/>
</dbReference>
<dbReference type="InterPro" id="IPR036390">
    <property type="entry name" value="WH_DNA-bd_sf"/>
</dbReference>
<keyword evidence="2" id="KW-0238">DNA-binding</keyword>
<sequence length="166" mass="17944">MPPGFGGPGSGWQRPKVGRGDVRAAVLLVLVDGPTHGYQLIADITERSDGFWRPSPGSIYPVLKQLTEEGLVVSEKEGGRQMVELTEAGRAYVAENEAELAVVWDTVSGGVDTTVVELQELLGQVHQAALQVAAAGTPEQTARARQLLAEVRRNLYRILAEEDEQQ</sequence>
<reference evidence="2 3" key="1">
    <citation type="submission" date="2020-08" db="EMBL/GenBank/DDBJ databases">
        <title>Sequencing the genomes of 1000 actinobacteria strains.</title>
        <authorList>
            <person name="Klenk H.-P."/>
        </authorList>
    </citation>
    <scope>NUCLEOTIDE SEQUENCE [LARGE SCALE GENOMIC DNA]</scope>
    <source>
        <strain evidence="2 3">DSM 44230</strain>
    </source>
</reference>
<dbReference type="PANTHER" id="PTHR43252">
    <property type="entry name" value="TRANSCRIPTIONAL REGULATOR YQJI"/>
    <property type="match status" value="1"/>
</dbReference>
<keyword evidence="3" id="KW-1185">Reference proteome</keyword>
<proteinExistence type="predicted"/>
<dbReference type="Pfam" id="PF03551">
    <property type="entry name" value="PadR"/>
    <property type="match status" value="1"/>
</dbReference>
<dbReference type="PANTHER" id="PTHR43252:SF2">
    <property type="entry name" value="TRANSCRIPTION REGULATOR, PADR-LIKE FAMILY"/>
    <property type="match status" value="1"/>
</dbReference>
<protein>
    <submittedName>
        <fullName evidence="2">DNA-binding PadR family transcriptional regulator</fullName>
    </submittedName>
</protein>
<dbReference type="InterPro" id="IPR036388">
    <property type="entry name" value="WH-like_DNA-bd_sf"/>
</dbReference>
<feature type="domain" description="Transcription regulator PadR N-terminal" evidence="1">
    <location>
        <begin position="26"/>
        <end position="94"/>
    </location>
</feature>
<dbReference type="GO" id="GO:0003677">
    <property type="term" value="F:DNA binding"/>
    <property type="evidence" value="ECO:0007669"/>
    <property type="project" value="UniProtKB-KW"/>
</dbReference>
<organism evidence="2 3">
    <name type="scientific">Crossiella cryophila</name>
    <dbReference type="NCBI Taxonomy" id="43355"/>
    <lineage>
        <taxon>Bacteria</taxon>
        <taxon>Bacillati</taxon>
        <taxon>Actinomycetota</taxon>
        <taxon>Actinomycetes</taxon>
        <taxon>Pseudonocardiales</taxon>
        <taxon>Pseudonocardiaceae</taxon>
        <taxon>Crossiella</taxon>
    </lineage>
</organism>
<evidence type="ECO:0000313" key="3">
    <source>
        <dbReference type="Proteomes" id="UP000533598"/>
    </source>
</evidence>
<accession>A0A7W7C9A0</accession>
<dbReference type="InterPro" id="IPR005149">
    <property type="entry name" value="Tscrpt_reg_PadR_N"/>
</dbReference>
<gene>
    <name evidence="2" type="ORF">HNR67_002978</name>
</gene>